<dbReference type="SUPFAM" id="SSF143744">
    <property type="entry name" value="GlcG-like"/>
    <property type="match status" value="1"/>
</dbReference>
<dbReference type="InterPro" id="IPR038084">
    <property type="entry name" value="PduO/GlcC-like_sf"/>
</dbReference>
<dbReference type="PANTHER" id="PTHR34309:SF1">
    <property type="entry name" value="PROTEIN GLCG"/>
    <property type="match status" value="1"/>
</dbReference>
<evidence type="ECO:0000313" key="1">
    <source>
        <dbReference type="EMBL" id="MDC7227753.1"/>
    </source>
</evidence>
<gene>
    <name evidence="1" type="ORF">PQJ61_13395</name>
</gene>
<dbReference type="PANTHER" id="PTHR34309">
    <property type="entry name" value="SLR1406 PROTEIN"/>
    <property type="match status" value="1"/>
</dbReference>
<dbReference type="AlphaFoldDB" id="A0AAJ1IGZ6"/>
<accession>A0AAJ1IGZ6</accession>
<dbReference type="InterPro" id="IPR052517">
    <property type="entry name" value="GlcG_carb_metab_protein"/>
</dbReference>
<protein>
    <submittedName>
        <fullName evidence="1">Heme-binding protein</fullName>
    </submittedName>
</protein>
<reference evidence="1 2" key="1">
    <citation type="submission" date="2022-12" db="EMBL/GenBank/DDBJ databases">
        <title>Metagenome assembled genome from gulf of manar.</title>
        <authorList>
            <person name="Kohli P."/>
            <person name="Pk S."/>
            <person name="Venkata Ramana C."/>
            <person name="Sasikala C."/>
        </authorList>
    </citation>
    <scope>NUCLEOTIDE SEQUENCE [LARGE SCALE GENOMIC DNA]</scope>
    <source>
        <strain evidence="1">JB008</strain>
    </source>
</reference>
<dbReference type="EMBL" id="JAQQAL010000032">
    <property type="protein sequence ID" value="MDC7227753.1"/>
    <property type="molecule type" value="Genomic_DNA"/>
</dbReference>
<name>A0AAJ1IGZ6_9SPIO</name>
<dbReference type="Proteomes" id="UP001221217">
    <property type="component" value="Unassembled WGS sequence"/>
</dbReference>
<evidence type="ECO:0000313" key="2">
    <source>
        <dbReference type="Proteomes" id="UP001221217"/>
    </source>
</evidence>
<sequence>MKKVNVLTNTDIEKIYQLYKERIGAEGAEFALAVADSHGELVFFIKTDNCPVSAASIAVNKAYTSARDRQKTSSLDAASKQLGFAVSSLGDIRYTGLGGGVPVVVGDDWIGAVAVSGMSQEEDEALAEKMVRAVTG</sequence>
<dbReference type="InterPro" id="IPR005624">
    <property type="entry name" value="PduO/GlcC-like"/>
</dbReference>
<proteinExistence type="predicted"/>
<organism evidence="1 2">
    <name type="scientific">Candidatus Thalassospirochaeta sargassi</name>
    <dbReference type="NCBI Taxonomy" id="3119039"/>
    <lineage>
        <taxon>Bacteria</taxon>
        <taxon>Pseudomonadati</taxon>
        <taxon>Spirochaetota</taxon>
        <taxon>Spirochaetia</taxon>
        <taxon>Spirochaetales</taxon>
        <taxon>Spirochaetaceae</taxon>
        <taxon>Candidatus Thalassospirochaeta</taxon>
    </lineage>
</organism>
<comment type="caution">
    <text evidence="1">The sequence shown here is derived from an EMBL/GenBank/DDBJ whole genome shotgun (WGS) entry which is preliminary data.</text>
</comment>
<dbReference type="Pfam" id="PF03928">
    <property type="entry name" value="HbpS-like"/>
    <property type="match status" value="1"/>
</dbReference>
<dbReference type="Gene3D" id="3.30.450.150">
    <property type="entry name" value="Haem-degrading domain"/>
    <property type="match status" value="1"/>
</dbReference>